<proteinExistence type="inferred from homology"/>
<keyword evidence="5" id="KW-0479">Metal-binding</keyword>
<keyword evidence="4" id="KW-0001">2Fe-2S</keyword>
<evidence type="ECO:0000256" key="5">
    <source>
        <dbReference type="ARBA" id="ARBA00022723"/>
    </source>
</evidence>
<comment type="catalytic activity">
    <reaction evidence="11">
        <text>a quinol + 2 Fe(III)-[cytochrome c](out) = a quinone + 2 Fe(II)-[cytochrome c](out) + 2 H(+)(out)</text>
        <dbReference type="Rhea" id="RHEA:11484"/>
        <dbReference type="Rhea" id="RHEA-COMP:10350"/>
        <dbReference type="Rhea" id="RHEA-COMP:14399"/>
        <dbReference type="ChEBI" id="CHEBI:15378"/>
        <dbReference type="ChEBI" id="CHEBI:24646"/>
        <dbReference type="ChEBI" id="CHEBI:29033"/>
        <dbReference type="ChEBI" id="CHEBI:29034"/>
        <dbReference type="ChEBI" id="CHEBI:132124"/>
        <dbReference type="EC" id="7.1.1.8"/>
    </reaction>
</comment>
<dbReference type="Pfam" id="PF00355">
    <property type="entry name" value="Rieske"/>
    <property type="match status" value="1"/>
</dbReference>
<evidence type="ECO:0000256" key="11">
    <source>
        <dbReference type="RuleBase" id="RU004494"/>
    </source>
</evidence>
<evidence type="ECO:0000256" key="4">
    <source>
        <dbReference type="ARBA" id="ARBA00022714"/>
    </source>
</evidence>
<evidence type="ECO:0000256" key="7">
    <source>
        <dbReference type="ARBA" id="ARBA00023004"/>
    </source>
</evidence>
<comment type="subcellular location">
    <subcellularLocation>
        <location evidence="1">Membrane</location>
        <topology evidence="1">Single-pass membrane protein</topology>
    </subcellularLocation>
    <subcellularLocation>
        <location evidence="12">Mitochondrion inner membrane</location>
    </subcellularLocation>
</comment>
<dbReference type="InterPro" id="IPR004192">
    <property type="entry name" value="Rieske_TM"/>
</dbReference>
<dbReference type="InterPro" id="IPR017941">
    <property type="entry name" value="Rieske_2Fe-2S"/>
</dbReference>
<dbReference type="PRINTS" id="PR00162">
    <property type="entry name" value="RIESKE"/>
</dbReference>
<dbReference type="GO" id="GO:0051537">
    <property type="term" value="F:2 iron, 2 sulfur cluster binding"/>
    <property type="evidence" value="ECO:0007669"/>
    <property type="project" value="UniProtKB-KW"/>
</dbReference>
<evidence type="ECO:0000256" key="1">
    <source>
        <dbReference type="ARBA" id="ARBA00004167"/>
    </source>
</evidence>
<evidence type="ECO:0000313" key="15">
    <source>
        <dbReference type="Proteomes" id="UP000327044"/>
    </source>
</evidence>
<dbReference type="InterPro" id="IPR014349">
    <property type="entry name" value="Rieske_Fe-S_prot"/>
</dbReference>
<comment type="miscellaneous">
    <text evidence="11">The Rieske protein is a high potential 2Fe-2S protein.</text>
</comment>
<keyword evidence="11" id="KW-0249">Electron transport</keyword>
<keyword evidence="11" id="KW-0813">Transport</keyword>
<evidence type="ECO:0000256" key="10">
    <source>
        <dbReference type="ARBA" id="ARBA00023157"/>
    </source>
</evidence>
<comment type="similarity">
    <text evidence="2">Belongs to the Rieske iron-sulfur protein family.</text>
</comment>
<evidence type="ECO:0000256" key="3">
    <source>
        <dbReference type="ARBA" id="ARBA00022692"/>
    </source>
</evidence>
<keyword evidence="15" id="KW-1185">Reference proteome</keyword>
<dbReference type="InterPro" id="IPR006317">
    <property type="entry name" value="Ubiquinol_cyt_c_Rdtase_Fe-S-su"/>
</dbReference>
<keyword evidence="10" id="KW-1015">Disulfide bond</keyword>
<evidence type="ECO:0000313" key="14">
    <source>
        <dbReference type="EMBL" id="KAB0796246.1"/>
    </source>
</evidence>
<dbReference type="EC" id="7.1.1.8" evidence="11"/>
<feature type="domain" description="Rieske" evidence="13">
    <location>
        <begin position="173"/>
        <end position="265"/>
    </location>
</feature>
<dbReference type="Proteomes" id="UP000327044">
    <property type="component" value="Unassembled WGS sequence"/>
</dbReference>
<keyword evidence="3" id="KW-0812">Transmembrane</keyword>
<dbReference type="Gene3D" id="1.20.5.270">
    <property type="entry name" value="Ubiquinol cytochrome reductase, transmembrane domain"/>
    <property type="match status" value="1"/>
</dbReference>
<dbReference type="InterPro" id="IPR036922">
    <property type="entry name" value="Rieske_2Fe-2S_sf"/>
</dbReference>
<organism evidence="14 15">
    <name type="scientific">Photinus pyralis</name>
    <name type="common">Common eastern firefly</name>
    <name type="synonym">Lampyris pyralis</name>
    <dbReference type="NCBI Taxonomy" id="7054"/>
    <lineage>
        <taxon>Eukaryota</taxon>
        <taxon>Metazoa</taxon>
        <taxon>Ecdysozoa</taxon>
        <taxon>Arthropoda</taxon>
        <taxon>Hexapoda</taxon>
        <taxon>Insecta</taxon>
        <taxon>Pterygota</taxon>
        <taxon>Neoptera</taxon>
        <taxon>Endopterygota</taxon>
        <taxon>Coleoptera</taxon>
        <taxon>Polyphaga</taxon>
        <taxon>Elateriformia</taxon>
        <taxon>Elateroidea</taxon>
        <taxon>Lampyridae</taxon>
        <taxon>Lampyrinae</taxon>
        <taxon>Photinus</taxon>
    </lineage>
</organism>
<evidence type="ECO:0000259" key="13">
    <source>
        <dbReference type="PROSITE" id="PS51296"/>
    </source>
</evidence>
<evidence type="ECO:0000256" key="6">
    <source>
        <dbReference type="ARBA" id="ARBA00022989"/>
    </source>
</evidence>
<reference evidence="14 15" key="1">
    <citation type="journal article" date="2018" name="Elife">
        <title>Firefly genomes illuminate parallel origins of bioluminescence in beetles.</title>
        <authorList>
            <person name="Fallon T.R."/>
            <person name="Lower S.E."/>
            <person name="Chang C.H."/>
            <person name="Bessho-Uehara M."/>
            <person name="Martin G.J."/>
            <person name="Bewick A.J."/>
            <person name="Behringer M."/>
            <person name="Debat H.J."/>
            <person name="Wong I."/>
            <person name="Day J.C."/>
            <person name="Suvorov A."/>
            <person name="Silva C.J."/>
            <person name="Stanger-Hall K.F."/>
            <person name="Hall D.W."/>
            <person name="Schmitz R.J."/>
            <person name="Nelson D.R."/>
            <person name="Lewis S.M."/>
            <person name="Shigenobu S."/>
            <person name="Bybee S.M."/>
            <person name="Larracuente A.M."/>
            <person name="Oba Y."/>
            <person name="Weng J.K."/>
        </authorList>
    </citation>
    <scope>NUCLEOTIDE SEQUENCE [LARGE SCALE GENOMIC DNA]</scope>
    <source>
        <strain evidence="14">1611_PpyrPB1</strain>
        <tissue evidence="14">Whole body</tissue>
    </source>
</reference>
<keyword evidence="7" id="KW-0408">Iron</keyword>
<keyword evidence="8" id="KW-0411">Iron-sulfur</keyword>
<dbReference type="CDD" id="cd03470">
    <property type="entry name" value="Rieske_cytochrome_bc1"/>
    <property type="match status" value="1"/>
</dbReference>
<accession>A0A5N4AG30</accession>
<dbReference type="Pfam" id="PF02921">
    <property type="entry name" value="UCR_TM"/>
    <property type="match status" value="1"/>
</dbReference>
<keyword evidence="9" id="KW-0472">Membrane</keyword>
<dbReference type="NCBIfam" id="TIGR01416">
    <property type="entry name" value="Rieske_proteo"/>
    <property type="match status" value="1"/>
</dbReference>
<dbReference type="AlphaFoldDB" id="A0A5N4AG30"/>
<dbReference type="SUPFAM" id="SSF50022">
    <property type="entry name" value="ISP domain"/>
    <property type="match status" value="1"/>
</dbReference>
<keyword evidence="12" id="KW-0496">Mitochondrion</keyword>
<dbReference type="InterPro" id="IPR037008">
    <property type="entry name" value="bc1_Rieske_TM_sf"/>
</dbReference>
<evidence type="ECO:0000256" key="12">
    <source>
        <dbReference type="RuleBase" id="RU004495"/>
    </source>
</evidence>
<dbReference type="InParanoid" id="A0A5N4AG30"/>
<evidence type="ECO:0000256" key="9">
    <source>
        <dbReference type="ARBA" id="ARBA00023136"/>
    </source>
</evidence>
<dbReference type="EMBL" id="VVIM01000007">
    <property type="protein sequence ID" value="KAB0796246.1"/>
    <property type="molecule type" value="Genomic_DNA"/>
</dbReference>
<dbReference type="GO" id="GO:0046872">
    <property type="term" value="F:metal ion binding"/>
    <property type="evidence" value="ECO:0007669"/>
    <property type="project" value="UniProtKB-KW"/>
</dbReference>
<dbReference type="SUPFAM" id="SSF81502">
    <property type="entry name" value="ISP transmembrane anchor"/>
    <property type="match status" value="1"/>
</dbReference>
<evidence type="ECO:0000256" key="8">
    <source>
        <dbReference type="ARBA" id="ARBA00023014"/>
    </source>
</evidence>
<protein>
    <recommendedName>
        <fullName evidence="11">Cytochrome b-c1 complex subunit Rieske, mitochondrial</fullName>
        <ecNumber evidence="11">7.1.1.8</ecNumber>
    </recommendedName>
</protein>
<evidence type="ECO:0000256" key="2">
    <source>
        <dbReference type="ARBA" id="ARBA00010651"/>
    </source>
</evidence>
<dbReference type="Gene3D" id="2.102.10.10">
    <property type="entry name" value="Rieske [2Fe-2S] iron-sulphur domain"/>
    <property type="match status" value="1"/>
</dbReference>
<keyword evidence="6" id="KW-1133">Transmembrane helix</keyword>
<dbReference type="PROSITE" id="PS51296">
    <property type="entry name" value="RIESKE"/>
    <property type="match status" value="1"/>
</dbReference>
<dbReference type="FunFam" id="2.102.10.10:FF:000001">
    <property type="entry name" value="Cytochrome b-c1 complex subunit Rieske, mitochondrial"/>
    <property type="match status" value="1"/>
</dbReference>
<sequence length="267" mass="29545">MTCPVRKFVDYAKTEAVVAPVFFKRTSYVKPSKEIFLHPPKMLASHLLRNRPLGKVLGVSGPAFTSHVKYSHTNIRVPDFTDYRRKPSLDLYKKNRETIDDRQSFTHAIAATGCIAGVGFAKFTISTLVISMTAAADVMALAKIEVKLSEIAEGQNGTYKWRGKPLFIKHRTPKEIATERAVPLSTLRDPQSDESRTKRPEFLVVLGVCTHLGCIPIPNSGDWPGGFYCPCHGSHYDASGRIRKGPAPLNLEVPEHTFVGDDLLVVG</sequence>
<dbReference type="GO" id="GO:0005743">
    <property type="term" value="C:mitochondrial inner membrane"/>
    <property type="evidence" value="ECO:0007669"/>
    <property type="project" value="UniProtKB-SubCell"/>
</dbReference>
<comment type="caution">
    <text evidence="14">The sequence shown here is derived from an EMBL/GenBank/DDBJ whole genome shotgun (WGS) entry which is preliminary data.</text>
</comment>
<name>A0A5N4AG30_PHOPY</name>
<comment type="cofactor">
    <cofactor evidence="11">
        <name>[2Fe-2S] cluster</name>
        <dbReference type="ChEBI" id="CHEBI:190135"/>
    </cofactor>
    <text evidence="11">Binds 1 [2Fe-2S] cluster per subunit.</text>
</comment>
<keyword evidence="12" id="KW-0679">Respiratory chain</keyword>
<dbReference type="InterPro" id="IPR005805">
    <property type="entry name" value="Rieske_Fe-S_prot_C"/>
</dbReference>
<dbReference type="GO" id="GO:0008121">
    <property type="term" value="F:quinol-cytochrome-c reductase activity"/>
    <property type="evidence" value="ECO:0007669"/>
    <property type="project" value="UniProtKB-EC"/>
</dbReference>
<dbReference type="PANTHER" id="PTHR10134">
    <property type="entry name" value="CYTOCHROME B-C1 COMPLEX SUBUNIT RIESKE, MITOCHONDRIAL"/>
    <property type="match status" value="1"/>
</dbReference>
<gene>
    <name evidence="14" type="ORF">PPYR_10307</name>
</gene>